<evidence type="ECO:0000256" key="1">
    <source>
        <dbReference type="SAM" id="SignalP"/>
    </source>
</evidence>
<dbReference type="HOGENOM" id="CLU_047729_5_2_1"/>
<gene>
    <name evidence="2" type="ORF">GYMLUDRAFT_572915</name>
</gene>
<evidence type="ECO:0000313" key="2">
    <source>
        <dbReference type="EMBL" id="KIK61703.1"/>
    </source>
</evidence>
<feature type="signal peptide" evidence="1">
    <location>
        <begin position="1"/>
        <end position="17"/>
    </location>
</feature>
<accession>A0A0D0CYZ7</accession>
<dbReference type="PANTHER" id="PTHR34618">
    <property type="entry name" value="SURFACE PROTEIN MAS1, PUTATIVE-RELATED"/>
    <property type="match status" value="1"/>
</dbReference>
<organism evidence="2 3">
    <name type="scientific">Collybiopsis luxurians FD-317 M1</name>
    <dbReference type="NCBI Taxonomy" id="944289"/>
    <lineage>
        <taxon>Eukaryota</taxon>
        <taxon>Fungi</taxon>
        <taxon>Dikarya</taxon>
        <taxon>Basidiomycota</taxon>
        <taxon>Agaricomycotina</taxon>
        <taxon>Agaricomycetes</taxon>
        <taxon>Agaricomycetidae</taxon>
        <taxon>Agaricales</taxon>
        <taxon>Marasmiineae</taxon>
        <taxon>Omphalotaceae</taxon>
        <taxon>Collybiopsis</taxon>
        <taxon>Collybiopsis luxurians</taxon>
    </lineage>
</organism>
<dbReference type="EMBL" id="KN834770">
    <property type="protein sequence ID" value="KIK61703.1"/>
    <property type="molecule type" value="Genomic_DNA"/>
</dbReference>
<dbReference type="OrthoDB" id="3241054at2759"/>
<dbReference type="PANTHER" id="PTHR34618:SF1">
    <property type="entry name" value="SECRETED PROTEIN"/>
    <property type="match status" value="1"/>
</dbReference>
<dbReference type="AlphaFoldDB" id="A0A0D0CYZ7"/>
<proteinExistence type="predicted"/>
<evidence type="ECO:0008006" key="4">
    <source>
        <dbReference type="Google" id="ProtNLM"/>
    </source>
</evidence>
<evidence type="ECO:0000313" key="3">
    <source>
        <dbReference type="Proteomes" id="UP000053593"/>
    </source>
</evidence>
<dbReference type="Pfam" id="PF11327">
    <property type="entry name" value="Egh16-like"/>
    <property type="match status" value="1"/>
</dbReference>
<protein>
    <recommendedName>
        <fullName evidence="4">GEgh 16 protein</fullName>
    </recommendedName>
</protein>
<name>A0A0D0CYZ7_9AGAR</name>
<keyword evidence="3" id="KW-1185">Reference proteome</keyword>
<sequence length="189" mass="18846">MARILLVIASILSSAYGHAIITLVSGANGVTTSGFGVSNIPRNGTTEQPFQLDTPVLKNLVDDPCGATLLSGSIGMESSLATALQQGSGDLPSVAEDGSISLTLHQVNADGGGPFSAMVNTDATGQTWTAALITQQPPGANGILSGGPVDSQVTAALPAGTKCTGTSGSVSNICLIRLSNAVLHPLLPP</sequence>
<keyword evidence="1" id="KW-0732">Signal</keyword>
<dbReference type="InterPro" id="IPR021476">
    <property type="entry name" value="Egh16-like"/>
</dbReference>
<reference evidence="2 3" key="1">
    <citation type="submission" date="2014-04" db="EMBL/GenBank/DDBJ databases">
        <title>Evolutionary Origins and Diversification of the Mycorrhizal Mutualists.</title>
        <authorList>
            <consortium name="DOE Joint Genome Institute"/>
            <consortium name="Mycorrhizal Genomics Consortium"/>
            <person name="Kohler A."/>
            <person name="Kuo A."/>
            <person name="Nagy L.G."/>
            <person name="Floudas D."/>
            <person name="Copeland A."/>
            <person name="Barry K.W."/>
            <person name="Cichocki N."/>
            <person name="Veneault-Fourrey C."/>
            <person name="LaButti K."/>
            <person name="Lindquist E.A."/>
            <person name="Lipzen A."/>
            <person name="Lundell T."/>
            <person name="Morin E."/>
            <person name="Murat C."/>
            <person name="Riley R."/>
            <person name="Ohm R."/>
            <person name="Sun H."/>
            <person name="Tunlid A."/>
            <person name="Henrissat B."/>
            <person name="Grigoriev I.V."/>
            <person name="Hibbett D.S."/>
            <person name="Martin F."/>
        </authorList>
    </citation>
    <scope>NUCLEOTIDE SEQUENCE [LARGE SCALE GENOMIC DNA]</scope>
    <source>
        <strain evidence="2 3">FD-317 M1</strain>
    </source>
</reference>
<dbReference type="Proteomes" id="UP000053593">
    <property type="component" value="Unassembled WGS sequence"/>
</dbReference>
<feature type="chain" id="PRO_5002220607" description="GEgh 16 protein" evidence="1">
    <location>
        <begin position="18"/>
        <end position="189"/>
    </location>
</feature>